<dbReference type="Proteomes" id="UP001627154">
    <property type="component" value="Unassembled WGS sequence"/>
</dbReference>
<evidence type="ECO:0008006" key="4">
    <source>
        <dbReference type="Google" id="ProtNLM"/>
    </source>
</evidence>
<proteinExistence type="predicted"/>
<feature type="region of interest" description="Disordered" evidence="1">
    <location>
        <begin position="63"/>
        <end position="83"/>
    </location>
</feature>
<organism evidence="2 3">
    <name type="scientific">Trichogramma kaykai</name>
    <dbReference type="NCBI Taxonomy" id="54128"/>
    <lineage>
        <taxon>Eukaryota</taxon>
        <taxon>Metazoa</taxon>
        <taxon>Ecdysozoa</taxon>
        <taxon>Arthropoda</taxon>
        <taxon>Hexapoda</taxon>
        <taxon>Insecta</taxon>
        <taxon>Pterygota</taxon>
        <taxon>Neoptera</taxon>
        <taxon>Endopterygota</taxon>
        <taxon>Hymenoptera</taxon>
        <taxon>Apocrita</taxon>
        <taxon>Proctotrupomorpha</taxon>
        <taxon>Chalcidoidea</taxon>
        <taxon>Trichogrammatidae</taxon>
        <taxon>Trichogramma</taxon>
    </lineage>
</organism>
<feature type="compositionally biased region" description="Basic residues" evidence="1">
    <location>
        <begin position="74"/>
        <end position="83"/>
    </location>
</feature>
<evidence type="ECO:0000313" key="2">
    <source>
        <dbReference type="EMBL" id="KAL3390132.1"/>
    </source>
</evidence>
<gene>
    <name evidence="2" type="ORF">TKK_014945</name>
</gene>
<dbReference type="EMBL" id="JBJJXI010000121">
    <property type="protein sequence ID" value="KAL3390132.1"/>
    <property type="molecule type" value="Genomic_DNA"/>
</dbReference>
<reference evidence="2 3" key="1">
    <citation type="journal article" date="2024" name="bioRxiv">
        <title>A reference genome for Trichogramma kaykai: A tiny desert-dwelling parasitoid wasp with competing sex-ratio distorters.</title>
        <authorList>
            <person name="Culotta J."/>
            <person name="Lindsey A.R."/>
        </authorList>
    </citation>
    <scope>NUCLEOTIDE SEQUENCE [LARGE SCALE GENOMIC DNA]</scope>
    <source>
        <strain evidence="2 3">KSX58</strain>
    </source>
</reference>
<comment type="caution">
    <text evidence="2">The sequence shown here is derived from an EMBL/GenBank/DDBJ whole genome shotgun (WGS) entry which is preliminary data.</text>
</comment>
<accession>A0ABD2WCB8</accession>
<protein>
    <recommendedName>
        <fullName evidence="4">Secreted protein</fullName>
    </recommendedName>
</protein>
<evidence type="ECO:0000313" key="3">
    <source>
        <dbReference type="Proteomes" id="UP001627154"/>
    </source>
</evidence>
<sequence>MHTAAAAAQAYTATRFCVLYTIYVYSYRCVATMCTCPIFRCSGDCGVIHVQLDAQLLQFAMRRGSSSSSGGRERGKRQIRFGA</sequence>
<keyword evidence="3" id="KW-1185">Reference proteome</keyword>
<dbReference type="AlphaFoldDB" id="A0ABD2WCB8"/>
<evidence type="ECO:0000256" key="1">
    <source>
        <dbReference type="SAM" id="MobiDB-lite"/>
    </source>
</evidence>
<name>A0ABD2WCB8_9HYME</name>